<evidence type="ECO:0000313" key="3">
    <source>
        <dbReference type="WBParaSite" id="SPAL_0000676500.1"/>
    </source>
</evidence>
<reference evidence="3" key="1">
    <citation type="submission" date="2017-02" db="UniProtKB">
        <authorList>
            <consortium name="WormBaseParasite"/>
        </authorList>
    </citation>
    <scope>IDENTIFICATION</scope>
</reference>
<dbReference type="WBParaSite" id="SPAL_0000676500.1">
    <property type="protein sequence ID" value="SPAL_0000676500.1"/>
    <property type="gene ID" value="SPAL_0000676500"/>
</dbReference>
<organism evidence="2 3">
    <name type="scientific">Strongyloides papillosus</name>
    <name type="common">Intestinal threadworm</name>
    <dbReference type="NCBI Taxonomy" id="174720"/>
    <lineage>
        <taxon>Eukaryota</taxon>
        <taxon>Metazoa</taxon>
        <taxon>Ecdysozoa</taxon>
        <taxon>Nematoda</taxon>
        <taxon>Chromadorea</taxon>
        <taxon>Rhabditida</taxon>
        <taxon>Tylenchina</taxon>
        <taxon>Panagrolaimomorpha</taxon>
        <taxon>Strongyloidoidea</taxon>
        <taxon>Strongyloididae</taxon>
        <taxon>Strongyloides</taxon>
    </lineage>
</organism>
<dbReference type="AlphaFoldDB" id="A0A0N5BLG7"/>
<evidence type="ECO:0000256" key="1">
    <source>
        <dbReference type="SAM" id="MobiDB-lite"/>
    </source>
</evidence>
<keyword evidence="2" id="KW-1185">Reference proteome</keyword>
<sequence length="269" mass="30942">MSDNISLFSSFSSSFSSSLSSTCNTVKEIFKKEKSNFGGKESSTKRSGKSVTSHSSSKNNYMDIPSEHFKLCDKKNGIEKQSGLFKNLKIGKIFKRNKSLNQQMYKNTSKKVECSKFIKDSKSVERKLSCKKSSINKFQKLYNSLILNNSKGVEEFNNLAKMISPPDTPRSRYTFNNYVYKNNPIDVEYGSFVQSCNFDMKPSIRRRSLYIKNKNARFGRSMPLKHPSLSTIHEDYEQVLMHCPISDEEDDSDYYDDYVDLGGSEIHYF</sequence>
<accession>A0A0N5BLG7</accession>
<protein>
    <submittedName>
        <fullName evidence="3">Uncharacterized protein</fullName>
    </submittedName>
</protein>
<dbReference type="Proteomes" id="UP000046392">
    <property type="component" value="Unplaced"/>
</dbReference>
<feature type="compositionally biased region" description="Low complexity" evidence="1">
    <location>
        <begin position="49"/>
        <end position="58"/>
    </location>
</feature>
<name>A0A0N5BLG7_STREA</name>
<evidence type="ECO:0000313" key="2">
    <source>
        <dbReference type="Proteomes" id="UP000046392"/>
    </source>
</evidence>
<feature type="region of interest" description="Disordered" evidence="1">
    <location>
        <begin position="37"/>
        <end position="61"/>
    </location>
</feature>
<proteinExistence type="predicted"/>